<dbReference type="InterPro" id="IPR006500">
    <property type="entry name" value="Helicase_put_C_phage/plasmid"/>
</dbReference>
<sequence length="627" mass="71860">MNILVNFVKSVEDPVVNPNNPENEEFGPFEEGEQVFLPEEVVEIFLENNQATKHGWKCLRCGEVYLHQEEKPKICQNPNCGKKGPFRSLHPTEHHEIGNLLIDEYSFKTMNTTEQIYHFNGSTYFENKGAESLIKGKTKEIVPNCKSRLQNEVVEHIKTSTYEPTEKFGLSKEKIAVENGILDIEKEELVELNPEEEIPITKIPVKFDPEAKCPKILEFIEELVDEEDVDLIQEMFGYCLWKDYPIARAFMLKGSGANGKSTLLGLLERFLGKENIATPSLQKLLENDFASIRLYGKLANIRADLSDKKLEQTGGFKMLTGQDLIEGEQKWVQETLDFYNHAKLIYSANELPKTDDRTEAFFRRWIIIPFENHFPEDDPDTDPNILEKIITEEEMSGLLNWALKGLKRVLEQGKFSETQSREEKMQKWFMDSDSLRAFVKVALEKDSKGSIAKKDLQNLYEAFCEHHGIYVAQKGQVTKRLRSIIPAAKGGSGEWYRPEVGDDRPRCWENITVKEEFLEKDYVQDVRVTHITSSNYVRKDCKIKKSSSENPDKSDISAQGKEILRLLKKGEAKPPEEIADELDMQLETVKDCLDELFDARLVEKGGEKIGGGMLYRVVKEEVEKIGA</sequence>
<dbReference type="PROSITE" id="PS51206">
    <property type="entry name" value="SF3_HELICASE_1"/>
    <property type="match status" value="1"/>
</dbReference>
<dbReference type="InterPro" id="IPR051620">
    <property type="entry name" value="ORF904-like_C"/>
</dbReference>
<dbReference type="InterPro" id="IPR027417">
    <property type="entry name" value="P-loop_NTPase"/>
</dbReference>
<protein>
    <recommendedName>
        <fullName evidence="4">SF3 helicase domain-containing protein</fullName>
    </recommendedName>
</protein>
<dbReference type="PANTHER" id="PTHR35372">
    <property type="entry name" value="ATP BINDING PROTEIN-RELATED"/>
    <property type="match status" value="1"/>
</dbReference>
<dbReference type="SUPFAM" id="SSF46785">
    <property type="entry name" value="Winged helix' DNA-binding domain"/>
    <property type="match status" value="1"/>
</dbReference>
<keyword evidence="1" id="KW-0547">Nucleotide-binding</keyword>
<dbReference type="Proteomes" id="UP000070263">
    <property type="component" value="Unassembled WGS sequence"/>
</dbReference>
<dbReference type="InterPro" id="IPR014818">
    <property type="entry name" value="Phage/plasmid_primase_P4_C"/>
</dbReference>
<dbReference type="Pfam" id="PF19263">
    <property type="entry name" value="DUF5906"/>
    <property type="match status" value="1"/>
</dbReference>
<evidence type="ECO:0000313" key="6">
    <source>
        <dbReference type="Proteomes" id="UP000070263"/>
    </source>
</evidence>
<dbReference type="GO" id="GO:0005524">
    <property type="term" value="F:ATP binding"/>
    <property type="evidence" value="ECO:0007669"/>
    <property type="project" value="UniProtKB-KW"/>
</dbReference>
<dbReference type="Gene3D" id="1.10.10.10">
    <property type="entry name" value="Winged helix-like DNA-binding domain superfamily/Winged helix DNA-binding domain"/>
    <property type="match status" value="1"/>
</dbReference>
<keyword evidence="3" id="KW-0067">ATP-binding</keyword>
<name>A0A133VJW2_9EURY</name>
<evidence type="ECO:0000256" key="3">
    <source>
        <dbReference type="ARBA" id="ARBA00022840"/>
    </source>
</evidence>
<dbReference type="PANTHER" id="PTHR35372:SF2">
    <property type="entry name" value="SF3 HELICASE DOMAIN-CONTAINING PROTEIN"/>
    <property type="match status" value="1"/>
</dbReference>
<comment type="caution">
    <text evidence="5">The sequence shown here is derived from an EMBL/GenBank/DDBJ whole genome shotgun (WGS) entry which is preliminary data.</text>
</comment>
<dbReference type="Pfam" id="PF08706">
    <property type="entry name" value="D5_N"/>
    <property type="match status" value="1"/>
</dbReference>
<dbReference type="NCBIfam" id="TIGR01613">
    <property type="entry name" value="primase_Cterm"/>
    <property type="match status" value="1"/>
</dbReference>
<evidence type="ECO:0000259" key="4">
    <source>
        <dbReference type="PROSITE" id="PS51206"/>
    </source>
</evidence>
<keyword evidence="2" id="KW-0378">Hydrolase</keyword>
<evidence type="ECO:0000313" key="5">
    <source>
        <dbReference type="EMBL" id="KXB06738.1"/>
    </source>
</evidence>
<proteinExistence type="predicted"/>
<evidence type="ECO:0000256" key="2">
    <source>
        <dbReference type="ARBA" id="ARBA00022801"/>
    </source>
</evidence>
<feature type="domain" description="SF3 helicase" evidence="4">
    <location>
        <begin position="227"/>
        <end position="383"/>
    </location>
</feature>
<dbReference type="SUPFAM" id="SSF52540">
    <property type="entry name" value="P-loop containing nucleoside triphosphate hydrolases"/>
    <property type="match status" value="1"/>
</dbReference>
<gene>
    <name evidence="5" type="ORF">AKJ51_02960</name>
</gene>
<reference evidence="5 6" key="1">
    <citation type="journal article" date="2016" name="Sci. Rep.">
        <title>Metabolic traits of an uncultured archaeal lineage -MSBL1- from brine pools of the Red Sea.</title>
        <authorList>
            <person name="Mwirichia R."/>
            <person name="Alam I."/>
            <person name="Rashid M."/>
            <person name="Vinu M."/>
            <person name="Ba-Alawi W."/>
            <person name="Anthony Kamau A."/>
            <person name="Kamanda Ngugi D."/>
            <person name="Goker M."/>
            <person name="Klenk H.P."/>
            <person name="Bajic V."/>
            <person name="Stingl U."/>
        </authorList>
    </citation>
    <scope>NUCLEOTIDE SEQUENCE [LARGE SCALE GENOMIC DNA]</scope>
    <source>
        <strain evidence="5">SCGC-AAA382A20</strain>
    </source>
</reference>
<dbReference type="Gene3D" id="3.40.50.300">
    <property type="entry name" value="P-loop containing nucleotide triphosphate hydrolases"/>
    <property type="match status" value="1"/>
</dbReference>
<keyword evidence="6" id="KW-1185">Reference proteome</keyword>
<organism evidence="5 6">
    <name type="scientific">candidate division MSBL1 archaeon SCGC-AAA382A20</name>
    <dbReference type="NCBI Taxonomy" id="1698280"/>
    <lineage>
        <taxon>Archaea</taxon>
        <taxon>Methanobacteriati</taxon>
        <taxon>Methanobacteriota</taxon>
        <taxon>candidate division MSBL1</taxon>
    </lineage>
</organism>
<dbReference type="EMBL" id="LHYE01000032">
    <property type="protein sequence ID" value="KXB06738.1"/>
    <property type="molecule type" value="Genomic_DNA"/>
</dbReference>
<dbReference type="AlphaFoldDB" id="A0A133VJW2"/>
<dbReference type="SMART" id="SM00885">
    <property type="entry name" value="D5_N"/>
    <property type="match status" value="1"/>
</dbReference>
<dbReference type="GO" id="GO:0016787">
    <property type="term" value="F:hydrolase activity"/>
    <property type="evidence" value="ECO:0007669"/>
    <property type="project" value="UniProtKB-KW"/>
</dbReference>
<dbReference type="InterPro" id="IPR045455">
    <property type="entry name" value="NrS-1_pol-like_helicase"/>
</dbReference>
<evidence type="ECO:0000256" key="1">
    <source>
        <dbReference type="ARBA" id="ARBA00022741"/>
    </source>
</evidence>
<dbReference type="InterPro" id="IPR014015">
    <property type="entry name" value="Helicase_SF3_DNA-vir"/>
</dbReference>
<dbReference type="InterPro" id="IPR036390">
    <property type="entry name" value="WH_DNA-bd_sf"/>
</dbReference>
<dbReference type="InterPro" id="IPR036388">
    <property type="entry name" value="WH-like_DNA-bd_sf"/>
</dbReference>
<accession>A0A133VJW2</accession>